<evidence type="ECO:0000256" key="1">
    <source>
        <dbReference type="ARBA" id="ARBA00007323"/>
    </source>
</evidence>
<protein>
    <submittedName>
        <fullName evidence="6">Protein S100-G-like</fullName>
    </submittedName>
</protein>
<dbReference type="Ensembl" id="ENSGWIT00000022098.1">
    <property type="protein sequence ID" value="ENSGWIP00000020099.1"/>
    <property type="gene ID" value="ENSGWIG00000010922.1"/>
</dbReference>
<feature type="domain" description="EF-hand" evidence="5">
    <location>
        <begin position="47"/>
        <end position="82"/>
    </location>
</feature>
<sequence>MSQLLATMLSLMDIFDRYAANEGDKDTLSKSEVAQLLKNEFPELEPKSKAQVEEMFKRLDLNGDSVVDFPEFMGIVAIMTCMLHGRCTKKCDG</sequence>
<dbReference type="InterPro" id="IPR034325">
    <property type="entry name" value="S-100_dom"/>
</dbReference>
<dbReference type="PROSITE" id="PS00303">
    <property type="entry name" value="S100_CABP"/>
    <property type="match status" value="1"/>
</dbReference>
<keyword evidence="3" id="KW-0677">Repeat</keyword>
<dbReference type="SMART" id="SM01394">
    <property type="entry name" value="S_100"/>
    <property type="match status" value="1"/>
</dbReference>
<reference evidence="6" key="3">
    <citation type="submission" date="2025-09" db="UniProtKB">
        <authorList>
            <consortium name="Ensembl"/>
        </authorList>
    </citation>
    <scope>IDENTIFICATION</scope>
</reference>
<dbReference type="GO" id="GO:0005509">
    <property type="term" value="F:calcium ion binding"/>
    <property type="evidence" value="ECO:0007669"/>
    <property type="project" value="InterPro"/>
</dbReference>
<dbReference type="PANTHER" id="PTHR11639:SF134">
    <property type="entry name" value="PROTEIN S100-A1-RELATED"/>
    <property type="match status" value="1"/>
</dbReference>
<gene>
    <name evidence="6" type="primary">LOC114480605</name>
</gene>
<dbReference type="AlphaFoldDB" id="A0A8C5EDP5"/>
<dbReference type="GO" id="GO:0048306">
    <property type="term" value="F:calcium-dependent protein binding"/>
    <property type="evidence" value="ECO:0007669"/>
    <property type="project" value="TreeGrafter"/>
</dbReference>
<reference evidence="6" key="1">
    <citation type="submission" date="2020-06" db="EMBL/GenBank/DDBJ databases">
        <authorList>
            <consortium name="Wellcome Sanger Institute Data Sharing"/>
        </authorList>
    </citation>
    <scope>NUCLEOTIDE SEQUENCE [LARGE SCALE GENOMIC DNA]</scope>
</reference>
<dbReference type="InterPro" id="IPR013787">
    <property type="entry name" value="S100_Ca-bd_sub"/>
</dbReference>
<dbReference type="GO" id="GO:0046914">
    <property type="term" value="F:transition metal ion binding"/>
    <property type="evidence" value="ECO:0007669"/>
    <property type="project" value="InterPro"/>
</dbReference>
<dbReference type="SUPFAM" id="SSF47473">
    <property type="entry name" value="EF-hand"/>
    <property type="match status" value="1"/>
</dbReference>
<proteinExistence type="inferred from homology"/>
<dbReference type="SMART" id="SM00054">
    <property type="entry name" value="EFh"/>
    <property type="match status" value="1"/>
</dbReference>
<dbReference type="CDD" id="cd00213">
    <property type="entry name" value="S-100"/>
    <property type="match status" value="1"/>
</dbReference>
<keyword evidence="7" id="KW-1185">Reference proteome</keyword>
<evidence type="ECO:0000313" key="7">
    <source>
        <dbReference type="Proteomes" id="UP000694680"/>
    </source>
</evidence>
<dbReference type="PANTHER" id="PTHR11639">
    <property type="entry name" value="S100 CALCIUM-BINDING PROTEIN"/>
    <property type="match status" value="1"/>
</dbReference>
<organism evidence="6 7">
    <name type="scientific">Gouania willdenowi</name>
    <name type="common">Blunt-snouted clingfish</name>
    <name type="synonym">Lepadogaster willdenowi</name>
    <dbReference type="NCBI Taxonomy" id="441366"/>
    <lineage>
        <taxon>Eukaryota</taxon>
        <taxon>Metazoa</taxon>
        <taxon>Chordata</taxon>
        <taxon>Craniata</taxon>
        <taxon>Vertebrata</taxon>
        <taxon>Euteleostomi</taxon>
        <taxon>Actinopterygii</taxon>
        <taxon>Neopterygii</taxon>
        <taxon>Teleostei</taxon>
        <taxon>Neoteleostei</taxon>
        <taxon>Acanthomorphata</taxon>
        <taxon>Ovalentaria</taxon>
        <taxon>Blenniimorphae</taxon>
        <taxon>Blenniiformes</taxon>
        <taxon>Gobiesocoidei</taxon>
        <taxon>Gobiesocidae</taxon>
        <taxon>Gobiesocinae</taxon>
        <taxon>Gouania</taxon>
    </lineage>
</organism>
<keyword evidence="2" id="KW-0479">Metal-binding</keyword>
<keyword evidence="4" id="KW-0106">Calcium</keyword>
<evidence type="ECO:0000256" key="3">
    <source>
        <dbReference type="ARBA" id="ARBA00022737"/>
    </source>
</evidence>
<evidence type="ECO:0000259" key="5">
    <source>
        <dbReference type="PROSITE" id="PS50222"/>
    </source>
</evidence>
<evidence type="ECO:0000313" key="6">
    <source>
        <dbReference type="Ensembl" id="ENSGWIP00000020099.1"/>
    </source>
</evidence>
<comment type="similarity">
    <text evidence="1">Belongs to the S-100 family.</text>
</comment>
<dbReference type="Pfam" id="PF01023">
    <property type="entry name" value="S_100"/>
    <property type="match status" value="1"/>
</dbReference>
<name>A0A8C5EDP5_GOUWI</name>
<dbReference type="InterPro" id="IPR001751">
    <property type="entry name" value="S100/CaBP7/8-like_CS"/>
</dbReference>
<dbReference type="InterPro" id="IPR002048">
    <property type="entry name" value="EF_hand_dom"/>
</dbReference>
<evidence type="ECO:0000256" key="4">
    <source>
        <dbReference type="ARBA" id="ARBA00022837"/>
    </source>
</evidence>
<dbReference type="PROSITE" id="PS50222">
    <property type="entry name" value="EF_HAND_2"/>
    <property type="match status" value="1"/>
</dbReference>
<accession>A0A8C5EDP5</accession>
<dbReference type="Gene3D" id="1.10.238.10">
    <property type="entry name" value="EF-hand"/>
    <property type="match status" value="1"/>
</dbReference>
<evidence type="ECO:0000256" key="2">
    <source>
        <dbReference type="ARBA" id="ARBA00022723"/>
    </source>
</evidence>
<dbReference type="Proteomes" id="UP000694680">
    <property type="component" value="Chromosome 18"/>
</dbReference>
<reference evidence="6" key="2">
    <citation type="submission" date="2025-08" db="UniProtKB">
        <authorList>
            <consortium name="Ensembl"/>
        </authorList>
    </citation>
    <scope>IDENTIFICATION</scope>
</reference>
<dbReference type="InterPro" id="IPR011992">
    <property type="entry name" value="EF-hand-dom_pair"/>
</dbReference>